<evidence type="ECO:0000259" key="1">
    <source>
        <dbReference type="PROSITE" id="PS51484"/>
    </source>
</evidence>
<keyword evidence="3" id="KW-1185">Reference proteome</keyword>
<dbReference type="Pfam" id="PF10162">
    <property type="entry name" value="G8"/>
    <property type="match status" value="1"/>
</dbReference>
<dbReference type="Proteomes" id="UP001283361">
    <property type="component" value="Unassembled WGS sequence"/>
</dbReference>
<accession>A0AAE1A6B0</accession>
<dbReference type="InterPro" id="IPR052252">
    <property type="entry name" value="CEMIP/CEMIP2"/>
</dbReference>
<dbReference type="PANTHER" id="PTHR15535:SF17">
    <property type="entry name" value="TRANSMEMBRANE PROTEIN"/>
    <property type="match status" value="1"/>
</dbReference>
<dbReference type="AlphaFoldDB" id="A0AAE1A6B0"/>
<proteinExistence type="predicted"/>
<protein>
    <recommendedName>
        <fullName evidence="1">G8 domain-containing protein</fullName>
    </recommendedName>
</protein>
<feature type="domain" description="G8" evidence="1">
    <location>
        <begin position="153"/>
        <end position="253"/>
    </location>
</feature>
<reference evidence="2" key="1">
    <citation type="journal article" date="2023" name="G3 (Bethesda)">
        <title>A reference genome for the long-term kleptoplast-retaining sea slug Elysia crispata morphotype clarki.</title>
        <authorList>
            <person name="Eastman K.E."/>
            <person name="Pendleton A.L."/>
            <person name="Shaikh M.A."/>
            <person name="Suttiyut T."/>
            <person name="Ogas R."/>
            <person name="Tomko P."/>
            <person name="Gavelis G."/>
            <person name="Widhalm J.R."/>
            <person name="Wisecaver J.H."/>
        </authorList>
    </citation>
    <scope>NUCLEOTIDE SEQUENCE</scope>
    <source>
        <strain evidence="2">ECLA1</strain>
    </source>
</reference>
<organism evidence="2 3">
    <name type="scientific">Elysia crispata</name>
    <name type="common">lettuce slug</name>
    <dbReference type="NCBI Taxonomy" id="231223"/>
    <lineage>
        <taxon>Eukaryota</taxon>
        <taxon>Metazoa</taxon>
        <taxon>Spiralia</taxon>
        <taxon>Lophotrochozoa</taxon>
        <taxon>Mollusca</taxon>
        <taxon>Gastropoda</taxon>
        <taxon>Heterobranchia</taxon>
        <taxon>Euthyneura</taxon>
        <taxon>Panpulmonata</taxon>
        <taxon>Sacoglossa</taxon>
        <taxon>Placobranchoidea</taxon>
        <taxon>Plakobranchidae</taxon>
        <taxon>Elysia</taxon>
    </lineage>
</organism>
<dbReference type="PROSITE" id="PS51484">
    <property type="entry name" value="G8"/>
    <property type="match status" value="1"/>
</dbReference>
<sequence>MRRCCQQYCHPIAAILPSELIEHETVLSAVLSSDSGDITIGIGDIATPNLILADHFEEPRTEQRQPRQDSVFNVGRSSYILNTLALFAAKGVTSSGQAGIAFKRKQKYSASAMKTPPSPVVFLVAMVTLTPLSAVESGCPWESPDLKPWSEANSWPSGVVPQVNSSVIVVSGMKILLDSQIPRVTSITIEAGGVLVWGDVDGVTVETTFILVLGELHIGAEDCRFEKRGEILLYGESYVFYLSLCKRCFDDTS</sequence>
<dbReference type="PANTHER" id="PTHR15535">
    <property type="entry name" value="TRANSMEMBRANE PROTEIN 2-RELATED"/>
    <property type="match status" value="1"/>
</dbReference>
<comment type="caution">
    <text evidence="2">The sequence shown here is derived from an EMBL/GenBank/DDBJ whole genome shotgun (WGS) entry which is preliminary data.</text>
</comment>
<gene>
    <name evidence="2" type="ORF">RRG08_037161</name>
</gene>
<dbReference type="EMBL" id="JAWDGP010002602">
    <property type="protein sequence ID" value="KAK3781758.1"/>
    <property type="molecule type" value="Genomic_DNA"/>
</dbReference>
<name>A0AAE1A6B0_9GAST</name>
<evidence type="ECO:0000313" key="3">
    <source>
        <dbReference type="Proteomes" id="UP001283361"/>
    </source>
</evidence>
<evidence type="ECO:0000313" key="2">
    <source>
        <dbReference type="EMBL" id="KAK3781758.1"/>
    </source>
</evidence>
<dbReference type="SMART" id="SM01225">
    <property type="entry name" value="G8"/>
    <property type="match status" value="1"/>
</dbReference>
<dbReference type="InterPro" id="IPR019316">
    <property type="entry name" value="G8_domain"/>
</dbReference>